<proteinExistence type="inferred from homology"/>
<gene>
    <name evidence="7" type="primary">PIH1D1</name>
</gene>
<reference evidence="7" key="2">
    <citation type="submission" date="2025-08" db="UniProtKB">
        <authorList>
            <consortium name="Ensembl"/>
        </authorList>
    </citation>
    <scope>IDENTIFICATION</scope>
</reference>
<dbReference type="Pfam" id="PF18201">
    <property type="entry name" value="PIH1_CS"/>
    <property type="match status" value="1"/>
</dbReference>
<feature type="domain" description="PIH1D1/2/3 CS-like" evidence="6">
    <location>
        <begin position="394"/>
        <end position="455"/>
    </location>
</feature>
<feature type="region of interest" description="Disordered" evidence="4">
    <location>
        <begin position="1"/>
        <end position="139"/>
    </location>
</feature>
<evidence type="ECO:0000313" key="7">
    <source>
        <dbReference type="Ensembl" id="ENSCAFP00000066013.1"/>
    </source>
</evidence>
<sequence>MAIPKVPGKSGGAPQEFRVLEDHGRFLRGPGRITGARPGALRNGGNTTPRSAQGVRGLPRNKGEEGGSRKGSRERPSRVGPKRRPESQEPRGGAAGLPRWITGVRAQNKTQRPAEGGWAAPNGRPSPVRMRGSQARVRTPAWRRSLGRWALHASQPSPGRAAFHQGVRGALPRGTLRAMADSKLLVPELSEAEKMGADTARFEELLLQASKELQQAQTSRPESTQIQPQPGFCIKTNSSEGKVFINICHSPSIPPPADMTEDELLQMLEEDQAGFRIPMSLGEPHAELDAKGQGCTAYDVAVNSDFYRRMQNSDFLRELVVTIAREGLEDKYSLQLNPEWRMLKNRPFLGSISQQNIRSQQRPRIQELGNLYTPDSLRPEEGPEKPHLNLWLEAPDLLLAEIDLPKLDGALGLSLEIGENRLVMGGPQQLYHLDAYIPLRINSEESKAAFHRKRKVPGEIGGGVQGSGGTGEAQIPESSFSVSPASPQQLMVAMPLLSVPS</sequence>
<comment type="function">
    <text evidence="3">Involved in the assembly of C/D box small nucleolar ribonucleoprotein (snoRNP) particles. Recruits the SWI/SNF complex to the core promoter of rRNA genes and enhances pre-rRNA transcription. Mediates interaction of TELO2 with the R2TP complex which is necessary for the stability of MTOR and SMG1. Positively regulates the assembly and activity of the mTORC1 complex.</text>
</comment>
<feature type="region of interest" description="Disordered" evidence="4">
    <location>
        <begin position="457"/>
        <end position="486"/>
    </location>
</feature>
<evidence type="ECO:0000256" key="4">
    <source>
        <dbReference type="SAM" id="MobiDB-lite"/>
    </source>
</evidence>
<accession>A0A8P0PEG8</accession>
<comment type="similarity">
    <text evidence="1">Belongs to the PIH1 family.</text>
</comment>
<evidence type="ECO:0000256" key="1">
    <source>
        <dbReference type="ARBA" id="ARBA00008511"/>
    </source>
</evidence>
<feature type="compositionally biased region" description="Gly residues" evidence="4">
    <location>
        <begin position="459"/>
        <end position="471"/>
    </location>
</feature>
<evidence type="ECO:0000259" key="6">
    <source>
        <dbReference type="Pfam" id="PF18201"/>
    </source>
</evidence>
<evidence type="ECO:0000313" key="8">
    <source>
        <dbReference type="Proteomes" id="UP000002254"/>
    </source>
</evidence>
<feature type="domain" description="PIH1 N-terminal" evidence="5">
    <location>
        <begin position="208"/>
        <end position="363"/>
    </location>
</feature>
<organism evidence="7 8">
    <name type="scientific">Canis lupus familiaris</name>
    <name type="common">Dog</name>
    <name type="synonym">Canis familiaris</name>
    <dbReference type="NCBI Taxonomy" id="9615"/>
    <lineage>
        <taxon>Eukaryota</taxon>
        <taxon>Metazoa</taxon>
        <taxon>Chordata</taxon>
        <taxon>Craniata</taxon>
        <taxon>Vertebrata</taxon>
        <taxon>Euteleostomi</taxon>
        <taxon>Mammalia</taxon>
        <taxon>Eutheria</taxon>
        <taxon>Laurasiatheria</taxon>
        <taxon>Carnivora</taxon>
        <taxon>Caniformia</taxon>
        <taxon>Canidae</taxon>
        <taxon>Canis</taxon>
    </lineage>
</organism>
<name>A0A8P0PEG8_CANLF</name>
<protein>
    <recommendedName>
        <fullName evidence="2">PIH1 domain-containing protein 1</fullName>
    </recommendedName>
</protein>
<evidence type="ECO:0000256" key="3">
    <source>
        <dbReference type="ARBA" id="ARBA00046233"/>
    </source>
</evidence>
<dbReference type="FunCoup" id="A0A8P0PEG8">
    <property type="interactions" value="503"/>
</dbReference>
<dbReference type="AlphaFoldDB" id="A0A8P0PEG8"/>
<feature type="compositionally biased region" description="Basic and acidic residues" evidence="4">
    <location>
        <begin position="61"/>
        <end position="89"/>
    </location>
</feature>
<feature type="compositionally biased region" description="Polar residues" evidence="4">
    <location>
        <begin position="476"/>
        <end position="486"/>
    </location>
</feature>
<dbReference type="OrthoDB" id="5135119at2759"/>
<dbReference type="PANTHER" id="PTHR22997:SF0">
    <property type="entry name" value="PIH1 DOMAIN-CONTAINING PROTEIN 1"/>
    <property type="match status" value="1"/>
</dbReference>
<dbReference type="InterPro" id="IPR012981">
    <property type="entry name" value="PIH1_N"/>
</dbReference>
<dbReference type="InterPro" id="IPR041442">
    <property type="entry name" value="PIH1D1/2/3_CS-like"/>
</dbReference>
<evidence type="ECO:0000256" key="2">
    <source>
        <dbReference type="ARBA" id="ARBA00040540"/>
    </source>
</evidence>
<dbReference type="Pfam" id="PF08190">
    <property type="entry name" value="PIH1"/>
    <property type="match status" value="1"/>
</dbReference>
<dbReference type="Proteomes" id="UP000002254">
    <property type="component" value="Chromosome 1"/>
</dbReference>
<evidence type="ECO:0000259" key="5">
    <source>
        <dbReference type="Pfam" id="PF08190"/>
    </source>
</evidence>
<dbReference type="InterPro" id="IPR050734">
    <property type="entry name" value="PIH1/Kintoun_subfamily"/>
</dbReference>
<dbReference type="PANTHER" id="PTHR22997">
    <property type="entry name" value="PIH1 DOMAIN-CONTAINING PROTEIN 1"/>
    <property type="match status" value="1"/>
</dbReference>
<dbReference type="Ensembl" id="ENSCAFT00000075023.2">
    <property type="protein sequence ID" value="ENSCAFP00000066013.1"/>
    <property type="gene ID" value="ENSCAFG00000003659.5"/>
</dbReference>
<reference evidence="7 8" key="1">
    <citation type="journal article" date="2005" name="Nature">
        <title>Genome sequence, comparative analysis and haplotype structure of the domestic dog.</title>
        <authorList>
            <consortium name="Broad Sequencing Platform"/>
            <person name="Lindblad-Toh K."/>
            <person name="Wade C.M."/>
            <person name="Mikkelsen T.S."/>
            <person name="Karlsson E.K."/>
            <person name="Jaffe D.B."/>
            <person name="Kamal M."/>
            <person name="Clamp M."/>
            <person name="Chang J.L."/>
            <person name="Kulbokas E.J. III"/>
            <person name="Zody M.C."/>
            <person name="Mauceli E."/>
            <person name="Xie X."/>
            <person name="Breen M."/>
            <person name="Wayne R.K."/>
            <person name="Ostrander E.A."/>
            <person name="Ponting C.P."/>
            <person name="Galibert F."/>
            <person name="Smith D.R."/>
            <person name="DeJong P.J."/>
            <person name="Kirkness E."/>
            <person name="Alvarez P."/>
            <person name="Biagi T."/>
            <person name="Brockman W."/>
            <person name="Butler J."/>
            <person name="Chin C.W."/>
            <person name="Cook A."/>
            <person name="Cuff J."/>
            <person name="Daly M.J."/>
            <person name="DeCaprio D."/>
            <person name="Gnerre S."/>
            <person name="Grabherr M."/>
            <person name="Kellis M."/>
            <person name="Kleber M."/>
            <person name="Bardeleben C."/>
            <person name="Goodstadt L."/>
            <person name="Heger A."/>
            <person name="Hitte C."/>
            <person name="Kim L."/>
            <person name="Koepfli K.P."/>
            <person name="Parker H.G."/>
            <person name="Pollinger J.P."/>
            <person name="Searle S.M."/>
            <person name="Sutter N.B."/>
            <person name="Thomas R."/>
            <person name="Webber C."/>
            <person name="Baldwin J."/>
            <person name="Abebe A."/>
            <person name="Abouelleil A."/>
            <person name="Aftuck L."/>
            <person name="Ait-Zahra M."/>
            <person name="Aldredge T."/>
            <person name="Allen N."/>
            <person name="An P."/>
            <person name="Anderson S."/>
            <person name="Antoine C."/>
            <person name="Arachchi H."/>
            <person name="Aslam A."/>
            <person name="Ayotte L."/>
            <person name="Bachantsang P."/>
            <person name="Barry A."/>
            <person name="Bayul T."/>
            <person name="Benamara M."/>
            <person name="Berlin A."/>
            <person name="Bessette D."/>
            <person name="Blitshteyn B."/>
            <person name="Bloom T."/>
            <person name="Blye J."/>
            <person name="Boguslavskiy L."/>
            <person name="Bonnet C."/>
            <person name="Boukhgalter B."/>
            <person name="Brown A."/>
            <person name="Cahill P."/>
            <person name="Calixte N."/>
            <person name="Camarata J."/>
            <person name="Cheshatsang Y."/>
            <person name="Chu J."/>
            <person name="Citroen M."/>
            <person name="Collymore A."/>
            <person name="Cooke P."/>
            <person name="Dawoe T."/>
            <person name="Daza R."/>
            <person name="Decktor K."/>
            <person name="DeGray S."/>
            <person name="Dhargay N."/>
            <person name="Dooley K."/>
            <person name="Dooley K."/>
            <person name="Dorje P."/>
            <person name="Dorjee K."/>
            <person name="Dorris L."/>
            <person name="Duffey N."/>
            <person name="Dupes A."/>
            <person name="Egbiremolen O."/>
            <person name="Elong R."/>
            <person name="Falk J."/>
            <person name="Farina A."/>
            <person name="Faro S."/>
            <person name="Ferguson D."/>
            <person name="Ferreira P."/>
            <person name="Fisher S."/>
            <person name="FitzGerald M."/>
            <person name="Foley K."/>
            <person name="Foley C."/>
            <person name="Franke A."/>
            <person name="Friedrich D."/>
            <person name="Gage D."/>
            <person name="Garber M."/>
            <person name="Gearin G."/>
            <person name="Giannoukos G."/>
            <person name="Goode T."/>
            <person name="Goyette A."/>
            <person name="Graham J."/>
            <person name="Grandbois E."/>
            <person name="Gyaltsen K."/>
            <person name="Hafez N."/>
            <person name="Hagopian D."/>
            <person name="Hagos B."/>
            <person name="Hall J."/>
            <person name="Healy C."/>
            <person name="Hegarty R."/>
            <person name="Honan T."/>
            <person name="Horn A."/>
            <person name="Houde N."/>
            <person name="Hughes L."/>
            <person name="Hunnicutt L."/>
            <person name="Husby M."/>
            <person name="Jester B."/>
            <person name="Jones C."/>
            <person name="Kamat A."/>
            <person name="Kanga B."/>
            <person name="Kells C."/>
            <person name="Khazanovich D."/>
            <person name="Kieu A.C."/>
            <person name="Kisner P."/>
            <person name="Kumar M."/>
            <person name="Lance K."/>
            <person name="Landers T."/>
            <person name="Lara M."/>
            <person name="Lee W."/>
            <person name="Leger J.P."/>
            <person name="Lennon N."/>
            <person name="Leuper L."/>
            <person name="LeVine S."/>
            <person name="Liu J."/>
            <person name="Liu X."/>
            <person name="Lokyitsang Y."/>
            <person name="Lokyitsang T."/>
            <person name="Lui A."/>
            <person name="Macdonald J."/>
            <person name="Major J."/>
            <person name="Marabella R."/>
            <person name="Maru K."/>
            <person name="Matthews C."/>
            <person name="McDonough S."/>
            <person name="Mehta T."/>
            <person name="Meldrim J."/>
            <person name="Melnikov A."/>
            <person name="Meneus L."/>
            <person name="Mihalev A."/>
            <person name="Mihova T."/>
            <person name="Miller K."/>
            <person name="Mittelman R."/>
            <person name="Mlenga V."/>
            <person name="Mulrain L."/>
            <person name="Munson G."/>
            <person name="Navidi A."/>
            <person name="Naylor J."/>
            <person name="Nguyen T."/>
            <person name="Nguyen N."/>
            <person name="Nguyen C."/>
            <person name="Nguyen T."/>
            <person name="Nicol R."/>
            <person name="Norbu N."/>
            <person name="Norbu C."/>
            <person name="Novod N."/>
            <person name="Nyima T."/>
            <person name="Olandt P."/>
            <person name="O'Neill B."/>
            <person name="O'Neill K."/>
            <person name="Osman S."/>
            <person name="Oyono L."/>
            <person name="Patti C."/>
            <person name="Perrin D."/>
            <person name="Phunkhang P."/>
            <person name="Pierre F."/>
            <person name="Priest M."/>
            <person name="Rachupka A."/>
            <person name="Raghuraman S."/>
            <person name="Rameau R."/>
            <person name="Ray V."/>
            <person name="Raymond C."/>
            <person name="Rege F."/>
            <person name="Rise C."/>
            <person name="Rogers J."/>
            <person name="Rogov P."/>
            <person name="Sahalie J."/>
            <person name="Settipalli S."/>
            <person name="Sharpe T."/>
            <person name="Shea T."/>
            <person name="Sheehan M."/>
            <person name="Sherpa N."/>
            <person name="Shi J."/>
            <person name="Shih D."/>
            <person name="Sloan J."/>
            <person name="Smith C."/>
            <person name="Sparrow T."/>
            <person name="Stalker J."/>
            <person name="Stange-Thomann N."/>
            <person name="Stavropoulos S."/>
            <person name="Stone C."/>
            <person name="Stone S."/>
            <person name="Sykes S."/>
            <person name="Tchuinga P."/>
            <person name="Tenzing P."/>
            <person name="Tesfaye S."/>
            <person name="Thoulutsang D."/>
            <person name="Thoulutsang Y."/>
            <person name="Topham K."/>
            <person name="Topping I."/>
            <person name="Tsamla T."/>
            <person name="Vassiliev H."/>
            <person name="Venkataraman V."/>
            <person name="Vo A."/>
            <person name="Wangchuk T."/>
            <person name="Wangdi T."/>
            <person name="Weiand M."/>
            <person name="Wilkinson J."/>
            <person name="Wilson A."/>
            <person name="Yadav S."/>
            <person name="Yang S."/>
            <person name="Yang X."/>
            <person name="Young G."/>
            <person name="Yu Q."/>
            <person name="Zainoun J."/>
            <person name="Zembek L."/>
            <person name="Zimmer A."/>
            <person name="Lander E.S."/>
        </authorList>
    </citation>
    <scope>NUCLEOTIDE SEQUENCE [LARGE SCALE GENOMIC DNA]</scope>
    <source>
        <strain evidence="7">Boxer</strain>
    </source>
</reference>